<comment type="caution">
    <text evidence="1">The sequence shown here is derived from an EMBL/GenBank/DDBJ whole genome shotgun (WGS) entry which is preliminary data.</text>
</comment>
<name>A0ABS2D9L4_9SPHN</name>
<protein>
    <submittedName>
        <fullName evidence="1">Uncharacterized protein</fullName>
    </submittedName>
</protein>
<dbReference type="EMBL" id="JAFEMC010000004">
    <property type="protein sequence ID" value="MBM6577632.1"/>
    <property type="molecule type" value="Genomic_DNA"/>
</dbReference>
<evidence type="ECO:0000313" key="1">
    <source>
        <dbReference type="EMBL" id="MBM6577632.1"/>
    </source>
</evidence>
<dbReference type="Proteomes" id="UP000763641">
    <property type="component" value="Unassembled WGS sequence"/>
</dbReference>
<organism evidence="1 2">
    <name type="scientific">Sphingomonas longa</name>
    <dbReference type="NCBI Taxonomy" id="2778730"/>
    <lineage>
        <taxon>Bacteria</taxon>
        <taxon>Pseudomonadati</taxon>
        <taxon>Pseudomonadota</taxon>
        <taxon>Alphaproteobacteria</taxon>
        <taxon>Sphingomonadales</taxon>
        <taxon>Sphingomonadaceae</taxon>
        <taxon>Sphingomonas</taxon>
    </lineage>
</organism>
<evidence type="ECO:0000313" key="2">
    <source>
        <dbReference type="Proteomes" id="UP000763641"/>
    </source>
</evidence>
<reference evidence="1 2" key="1">
    <citation type="submission" date="2020-12" db="EMBL/GenBank/DDBJ databases">
        <title>Sphingomonas sp.</title>
        <authorList>
            <person name="Kim M.K."/>
        </authorList>
    </citation>
    <scope>NUCLEOTIDE SEQUENCE [LARGE SCALE GENOMIC DNA]</scope>
    <source>
        <strain evidence="1 2">BT552</strain>
    </source>
</reference>
<accession>A0ABS2D9L4</accession>
<sequence>MELAGYADCVVSRKSFRKPVAAFLRTVPGSPSYFPTALKAADMTCLNAAAMRRRASKLEMKIQPDTFRDALYPALYRRDFGKLGPPTGLVDLQPLSLAAEFEGGSASLPAEYKPGRAFGDCVARKAPQDVHALLMAEPYSGAETAAVEKLKPALGYCLSNGQTVKLSRGALRGFTGEAMYKLAVAAQPVAAKKAG</sequence>
<gene>
    <name evidence="1" type="ORF">ILT43_14715</name>
</gene>
<dbReference type="RefSeq" id="WP_204199735.1">
    <property type="nucleotide sequence ID" value="NZ_JAFEMC010000004.1"/>
</dbReference>
<proteinExistence type="predicted"/>
<keyword evidence="2" id="KW-1185">Reference proteome</keyword>